<evidence type="ECO:0000313" key="3">
    <source>
        <dbReference type="RefSeq" id="XP_016983644.1"/>
    </source>
</evidence>
<dbReference type="OrthoDB" id="7862537at2759"/>
<dbReference type="AlphaFoldDB" id="A0A6P4F3Q0"/>
<sequence>MYRAEQNTDPGFESIKLLDLPVNVLDKVMSHLDHRHHQLWRDASEDMKQVHNDYIIHMHKCFEVAHRETPMESDRLRSVRTMLQIQRQSISYFMHQSSESDVANSLLLFHQEIRLGYDGEDNPEVMFLSKFLGRLLMDLDCCTSDKTQILERRLQYTIALFGLLRQLRTFKIYHCGMKLLHWHLEVELSNISIGVVEDNNDMSRLSEAMKRMTFFDIIAELLYYDKMGRVFSGQKNTGSHIFTYGIQALSSAKGKSGLQLKFVVQAPKSIVDLLEDVINGKDDPSKPVQLPPESVFSARIEANCVRGPKINYSGKLHLSILKMSELV</sequence>
<dbReference type="Proteomes" id="UP001652680">
    <property type="component" value="Unassembled WGS sequence"/>
</dbReference>
<proteinExistence type="predicted"/>
<reference evidence="3" key="2">
    <citation type="submission" date="2025-04" db="UniProtKB">
        <authorList>
            <consortium name="RefSeq"/>
        </authorList>
    </citation>
    <scope>IDENTIFICATION</scope>
</reference>
<protein>
    <submittedName>
        <fullName evidence="3">Uncharacterized protein LOC108047799</fullName>
    </submittedName>
</protein>
<dbReference type="RefSeq" id="XP_016983644.1">
    <property type="nucleotide sequence ID" value="XM_017128155.1"/>
</dbReference>
<accession>A0A6P4F3Q0</accession>
<evidence type="ECO:0000313" key="2">
    <source>
        <dbReference type="Proteomes" id="UP001652680"/>
    </source>
</evidence>
<reference evidence="2" key="1">
    <citation type="journal article" date="2021" name="Elife">
        <title>Highly contiguous assemblies of 101 drosophilid genomes.</title>
        <authorList>
            <person name="Kim B.Y."/>
            <person name="Wang J.R."/>
            <person name="Miller D.E."/>
            <person name="Barmina O."/>
            <person name="Delaney E."/>
            <person name="Thompson A."/>
            <person name="Comeault A.A."/>
            <person name="Peede D."/>
            <person name="D'Agostino E.R."/>
            <person name="Pelaez J."/>
            <person name="Aguilar J.M."/>
            <person name="Haji D."/>
            <person name="Matsunaga T."/>
            <person name="Armstrong E.E."/>
            <person name="Zych M."/>
            <person name="Ogawa Y."/>
            <person name="Stamenkovic-Radak M."/>
            <person name="Jelic M."/>
            <person name="Veselinovic M.S."/>
            <person name="Tanaskovic M."/>
            <person name="Eric P."/>
            <person name="Gao J.J."/>
            <person name="Katoh T.K."/>
            <person name="Toda M.J."/>
            <person name="Watabe H."/>
            <person name="Watada M."/>
            <person name="Davis J.S."/>
            <person name="Moyle L.C."/>
            <person name="Manoli G."/>
            <person name="Bertolini E."/>
            <person name="Kostal V."/>
            <person name="Hawley R.S."/>
            <person name="Takahashi A."/>
            <person name="Jones C.D."/>
            <person name="Price D.K."/>
            <person name="Whiteman N."/>
            <person name="Kopp A."/>
            <person name="Matute D.R."/>
            <person name="Petrov D.A."/>
        </authorList>
    </citation>
    <scope>NUCLEOTIDE SEQUENCE [LARGE SCALE GENOMIC DNA]</scope>
</reference>
<keyword evidence="2" id="KW-1185">Reference proteome</keyword>
<dbReference type="EnsemblMetazoa" id="XM_017128155.1">
    <property type="protein sequence ID" value="XP_016983644.1"/>
    <property type="gene ID" value="LOC108047799"/>
</dbReference>
<reference evidence="1" key="3">
    <citation type="submission" date="2025-05" db="UniProtKB">
        <authorList>
            <consortium name="EnsemblMetazoa"/>
        </authorList>
    </citation>
    <scope>IDENTIFICATION</scope>
</reference>
<gene>
    <name evidence="3" type="primary">LOC108047799</name>
    <name evidence="1" type="synonym">108047799</name>
</gene>
<organism evidence="3">
    <name type="scientific">Drosophila rhopaloa</name>
    <name type="common">Fruit fly</name>
    <dbReference type="NCBI Taxonomy" id="1041015"/>
    <lineage>
        <taxon>Eukaryota</taxon>
        <taxon>Metazoa</taxon>
        <taxon>Ecdysozoa</taxon>
        <taxon>Arthropoda</taxon>
        <taxon>Hexapoda</taxon>
        <taxon>Insecta</taxon>
        <taxon>Pterygota</taxon>
        <taxon>Neoptera</taxon>
        <taxon>Endopterygota</taxon>
        <taxon>Diptera</taxon>
        <taxon>Brachycera</taxon>
        <taxon>Muscomorpha</taxon>
        <taxon>Ephydroidea</taxon>
        <taxon>Drosophilidae</taxon>
        <taxon>Drosophila</taxon>
        <taxon>Sophophora</taxon>
    </lineage>
</organism>
<dbReference type="GeneID" id="108047799"/>
<evidence type="ECO:0000313" key="1">
    <source>
        <dbReference type="EnsemblMetazoa" id="XP_016983644.1"/>
    </source>
</evidence>
<name>A0A6P4F3Q0_DRORH</name>